<evidence type="ECO:0000256" key="2">
    <source>
        <dbReference type="ARBA" id="ARBA00004370"/>
    </source>
</evidence>
<dbReference type="SMART" id="SM00304">
    <property type="entry name" value="HAMP"/>
    <property type="match status" value="1"/>
</dbReference>
<evidence type="ECO:0000256" key="6">
    <source>
        <dbReference type="ARBA" id="ARBA00022777"/>
    </source>
</evidence>
<protein>
    <recommendedName>
        <fullName evidence="3">histidine kinase</fullName>
        <ecNumber evidence="3">2.7.13.3</ecNumber>
    </recommendedName>
</protein>
<dbReference type="EC" id="2.7.13.3" evidence="3"/>
<dbReference type="SUPFAM" id="SSF55874">
    <property type="entry name" value="ATPase domain of HSP90 chaperone/DNA topoisomerase II/histidine kinase"/>
    <property type="match status" value="1"/>
</dbReference>
<feature type="domain" description="HAMP" evidence="9">
    <location>
        <begin position="189"/>
        <end position="241"/>
    </location>
</feature>
<dbReference type="PRINTS" id="PR00344">
    <property type="entry name" value="BCTRLSENSOR"/>
</dbReference>
<dbReference type="Gene3D" id="6.10.340.10">
    <property type="match status" value="1"/>
</dbReference>
<dbReference type="InterPro" id="IPR003661">
    <property type="entry name" value="HisK_dim/P_dom"/>
</dbReference>
<dbReference type="InterPro" id="IPR005467">
    <property type="entry name" value="His_kinase_dom"/>
</dbReference>
<organism evidence="10 11">
    <name type="scientific">Sorangium cellulosum</name>
    <name type="common">Polyangium cellulosum</name>
    <dbReference type="NCBI Taxonomy" id="56"/>
    <lineage>
        <taxon>Bacteria</taxon>
        <taxon>Pseudomonadati</taxon>
        <taxon>Myxococcota</taxon>
        <taxon>Polyangia</taxon>
        <taxon>Polyangiales</taxon>
        <taxon>Polyangiaceae</taxon>
        <taxon>Sorangium</taxon>
    </lineage>
</organism>
<dbReference type="InterPro" id="IPR003660">
    <property type="entry name" value="HAMP_dom"/>
</dbReference>
<dbReference type="GO" id="GO:0016020">
    <property type="term" value="C:membrane"/>
    <property type="evidence" value="ECO:0007669"/>
    <property type="project" value="UniProtKB-SubCell"/>
</dbReference>
<dbReference type="GO" id="GO:0000155">
    <property type="term" value="F:phosphorelay sensor kinase activity"/>
    <property type="evidence" value="ECO:0007669"/>
    <property type="project" value="InterPro"/>
</dbReference>
<sequence>MAVLLLLSAAAMGLLTRFLHRTSRLIDDSVEGVRLAMELQQQMTQYNRLSNLALASAERGLAPAEDNGPALEAIVTGANRRLVEVRKYVGSPEEESLLREVEQRMHGYFASRSTLLERRVTPGEAIRASSPRLEAAMTSLQDFVDKNRRQAEDAMRRAAAWDSTADALSVAVALLAAIASVSSLVALERRVHSPLAALERAIERFARGDKAARAPAAGPSELRSIARVFNAMAKRLAHQEENQLTFIAGVAHDLRNPLTALRFKVGRFDPSGPAPTAEQARRENDLIARQVVRMDRLVGDLLDATRIHAGRLELKLEACDVRELAREAAELLRPLSSSHEITVSIAPGPVVARCDPTRIAQVLNNLISNAVKYSPQGGEITVSVGEDGGRASVAIADQGIGIEPEEVERIFEPFRRAGASRDLVPGVGLGLWLARRIAEAHGGSLDVKSTPGQGSVFRLALPLAEGATSATSRSARAASTLRS</sequence>
<dbReference type="PROSITE" id="PS50885">
    <property type="entry name" value="HAMP"/>
    <property type="match status" value="1"/>
</dbReference>
<dbReference type="CDD" id="cd00082">
    <property type="entry name" value="HisKA"/>
    <property type="match status" value="1"/>
</dbReference>
<reference evidence="10 11" key="1">
    <citation type="submission" date="2015-09" db="EMBL/GenBank/DDBJ databases">
        <title>Sorangium comparison.</title>
        <authorList>
            <person name="Zaburannyi N."/>
            <person name="Bunk B."/>
            <person name="Overmann J."/>
            <person name="Mueller R."/>
        </authorList>
    </citation>
    <scope>NUCLEOTIDE SEQUENCE [LARGE SCALE GENOMIC DNA]</scope>
    <source>
        <strain evidence="10 11">So ce836</strain>
    </source>
</reference>
<dbReference type="AlphaFoldDB" id="A0A4P2QHM9"/>
<dbReference type="InterPro" id="IPR004358">
    <property type="entry name" value="Sig_transdc_His_kin-like_C"/>
</dbReference>
<keyword evidence="7" id="KW-0902">Two-component regulatory system</keyword>
<dbReference type="CDD" id="cd06225">
    <property type="entry name" value="HAMP"/>
    <property type="match status" value="1"/>
</dbReference>
<comment type="subcellular location">
    <subcellularLocation>
        <location evidence="2">Membrane</location>
    </subcellularLocation>
</comment>
<evidence type="ECO:0000256" key="7">
    <source>
        <dbReference type="ARBA" id="ARBA00023012"/>
    </source>
</evidence>
<dbReference type="InterPro" id="IPR003594">
    <property type="entry name" value="HATPase_dom"/>
</dbReference>
<name>A0A4P2QHM9_SORCE</name>
<evidence type="ECO:0000256" key="4">
    <source>
        <dbReference type="ARBA" id="ARBA00022553"/>
    </source>
</evidence>
<evidence type="ECO:0000313" key="10">
    <source>
        <dbReference type="EMBL" id="AUX29041.1"/>
    </source>
</evidence>
<evidence type="ECO:0000256" key="1">
    <source>
        <dbReference type="ARBA" id="ARBA00000085"/>
    </source>
</evidence>
<accession>A0A4P2QHM9</accession>
<keyword evidence="6 10" id="KW-0418">Kinase</keyword>
<dbReference type="FunFam" id="3.30.565.10:FF:000006">
    <property type="entry name" value="Sensor histidine kinase WalK"/>
    <property type="match status" value="1"/>
</dbReference>
<dbReference type="Pfam" id="PF00512">
    <property type="entry name" value="HisKA"/>
    <property type="match status" value="1"/>
</dbReference>
<dbReference type="EMBL" id="CP012672">
    <property type="protein sequence ID" value="AUX29041.1"/>
    <property type="molecule type" value="Genomic_DNA"/>
</dbReference>
<dbReference type="Gene3D" id="1.10.287.130">
    <property type="match status" value="1"/>
</dbReference>
<evidence type="ECO:0000259" key="8">
    <source>
        <dbReference type="PROSITE" id="PS50109"/>
    </source>
</evidence>
<feature type="domain" description="Histidine kinase" evidence="8">
    <location>
        <begin position="249"/>
        <end position="465"/>
    </location>
</feature>
<evidence type="ECO:0000313" key="11">
    <source>
        <dbReference type="Proteomes" id="UP000295497"/>
    </source>
</evidence>
<dbReference type="SMART" id="SM00388">
    <property type="entry name" value="HisKA"/>
    <property type="match status" value="1"/>
</dbReference>
<evidence type="ECO:0000256" key="5">
    <source>
        <dbReference type="ARBA" id="ARBA00022679"/>
    </source>
</evidence>
<dbReference type="PROSITE" id="PS50109">
    <property type="entry name" value="HIS_KIN"/>
    <property type="match status" value="1"/>
</dbReference>
<comment type="catalytic activity">
    <reaction evidence="1">
        <text>ATP + protein L-histidine = ADP + protein N-phospho-L-histidine.</text>
        <dbReference type="EC" id="2.7.13.3"/>
    </reaction>
</comment>
<proteinExistence type="predicted"/>
<evidence type="ECO:0000259" key="9">
    <source>
        <dbReference type="PROSITE" id="PS50885"/>
    </source>
</evidence>
<dbReference type="PANTHER" id="PTHR43711:SF1">
    <property type="entry name" value="HISTIDINE KINASE 1"/>
    <property type="match status" value="1"/>
</dbReference>
<dbReference type="Pfam" id="PF02518">
    <property type="entry name" value="HATPase_c"/>
    <property type="match status" value="1"/>
</dbReference>
<keyword evidence="4" id="KW-0597">Phosphoprotein</keyword>
<dbReference type="SUPFAM" id="SSF47384">
    <property type="entry name" value="Homodimeric domain of signal transducing histidine kinase"/>
    <property type="match status" value="1"/>
</dbReference>
<dbReference type="SUPFAM" id="SSF158472">
    <property type="entry name" value="HAMP domain-like"/>
    <property type="match status" value="1"/>
</dbReference>
<dbReference type="CDD" id="cd00075">
    <property type="entry name" value="HATPase"/>
    <property type="match status" value="1"/>
</dbReference>
<dbReference type="InterPro" id="IPR036097">
    <property type="entry name" value="HisK_dim/P_sf"/>
</dbReference>
<keyword evidence="5 10" id="KW-0808">Transferase</keyword>
<dbReference type="Pfam" id="PF00672">
    <property type="entry name" value="HAMP"/>
    <property type="match status" value="1"/>
</dbReference>
<dbReference type="PANTHER" id="PTHR43711">
    <property type="entry name" value="TWO-COMPONENT HISTIDINE KINASE"/>
    <property type="match status" value="1"/>
</dbReference>
<dbReference type="InterPro" id="IPR050736">
    <property type="entry name" value="Sensor_HK_Regulatory"/>
</dbReference>
<dbReference type="Proteomes" id="UP000295497">
    <property type="component" value="Chromosome"/>
</dbReference>
<gene>
    <name evidence="10" type="primary">cpxA</name>
    <name evidence="10" type="ORF">SOCE836_011260</name>
</gene>
<dbReference type="SMART" id="SM00387">
    <property type="entry name" value="HATPase_c"/>
    <property type="match status" value="1"/>
</dbReference>
<dbReference type="InterPro" id="IPR036890">
    <property type="entry name" value="HATPase_C_sf"/>
</dbReference>
<evidence type="ECO:0000256" key="3">
    <source>
        <dbReference type="ARBA" id="ARBA00012438"/>
    </source>
</evidence>
<dbReference type="Gene3D" id="3.30.565.10">
    <property type="entry name" value="Histidine kinase-like ATPase, C-terminal domain"/>
    <property type="match status" value="1"/>
</dbReference>